<evidence type="ECO:0008006" key="8">
    <source>
        <dbReference type="Google" id="ProtNLM"/>
    </source>
</evidence>
<feature type="compositionally biased region" description="Gly residues" evidence="3">
    <location>
        <begin position="440"/>
        <end position="456"/>
    </location>
</feature>
<sequence>VLDYCEHIHGKWHFSEVRAIFSRRYLLQNLGLEIFLASRSAVMFAFSDAGTVKRVVRALPRVGVGIKYGIPQTRRSSLMTPRQLFRASNMTQKWQRREISNFEYLMFLNTIAGRTYNDLNQYPVFPWILTNYECPELDLSLPSNYRDLSKPIGALNPSRRQFFEERHSTWEHEQIPPFHYGTHFSTSAFTLNWLVRIEPFTTLFLNLQGGKFDHANRMFSSMSLSWKNCQRDTSDVKELIPEFFYLPEMFVNANDYNLGCSEEDARDIGNVDLPPWAKTPEEFVRLNRMALESEIVSCQLHQWIDLIFGYKQRGPEAVRATNVFYYLTYEGSVDFDSIGDPVMREAVENQIRSFGQTPSQLLLEPHPPRASAMTISPLMFAAPPDDVCMVLKFQSNSAIVHLSANTFPQLHMPSVVSVAQNLHFSLNRWNHNYSGNQGGGFGDAGGGGGGGNGGSSGSIVGSSSGGSGGGGSGSAGSDRGNTSQSQLLNLPLILDPMLNMISGGSAPGSRRHLGDNFSQRVGLIRSALFLTTVDSRFIIAGGFWDNSFRVFSADTGKIVQIVFGHWGVVTCLGRSECNVVSDCFLASGSDDCTIRLWLWNARAQLVTSGGGTGDGSGAGGLGLLSGGMSSSANDGGGNGSVAPAPRAVLTGHESPITALVISAELGLVLSGSAGGPVLIHTINGDLLRALVKPDSFTSPDLITLSKEGVVVVKYDAGNLAAYTLNGTLLRWHSQPDHVHSVVLSRDGEYLLTGGEAGVAQVWRTFTLAPLYAYPTCDSPIRSLALSHDQRFLLTGLNAGSIVLFNIDFNRWHHEYQDHF</sequence>
<dbReference type="InterPro" id="IPR023362">
    <property type="entry name" value="PH-BEACH_dom"/>
</dbReference>
<keyword evidence="2" id="KW-0677">Repeat</keyword>
<dbReference type="SUPFAM" id="SSF50978">
    <property type="entry name" value="WD40 repeat-like"/>
    <property type="match status" value="1"/>
</dbReference>
<dbReference type="InterPro" id="IPR001680">
    <property type="entry name" value="WD40_rpt"/>
</dbReference>
<dbReference type="SMART" id="SM01026">
    <property type="entry name" value="Beach"/>
    <property type="match status" value="1"/>
</dbReference>
<feature type="domain" description="BEACH" evidence="4">
    <location>
        <begin position="79"/>
        <end position="369"/>
    </location>
</feature>
<organism evidence="6">
    <name type="scientific">Notodromas monacha</name>
    <dbReference type="NCBI Taxonomy" id="399045"/>
    <lineage>
        <taxon>Eukaryota</taxon>
        <taxon>Metazoa</taxon>
        <taxon>Ecdysozoa</taxon>
        <taxon>Arthropoda</taxon>
        <taxon>Crustacea</taxon>
        <taxon>Oligostraca</taxon>
        <taxon>Ostracoda</taxon>
        <taxon>Podocopa</taxon>
        <taxon>Podocopida</taxon>
        <taxon>Cypridocopina</taxon>
        <taxon>Cypridoidea</taxon>
        <taxon>Cyprididae</taxon>
        <taxon>Notodromas</taxon>
    </lineage>
</organism>
<proteinExistence type="predicted"/>
<dbReference type="InterPro" id="IPR036322">
    <property type="entry name" value="WD40_repeat_dom_sf"/>
</dbReference>
<dbReference type="Gene3D" id="2.130.10.10">
    <property type="entry name" value="YVTN repeat-like/Quinoprotein amine dehydrogenase"/>
    <property type="match status" value="2"/>
</dbReference>
<dbReference type="EMBL" id="OA884354">
    <property type="protein sequence ID" value="CAD7280673.1"/>
    <property type="molecule type" value="Genomic_DNA"/>
</dbReference>
<accession>A0A7R9BSD6</accession>
<dbReference type="SMART" id="SM00320">
    <property type="entry name" value="WD40"/>
    <property type="match status" value="4"/>
</dbReference>
<dbReference type="GO" id="GO:0019901">
    <property type="term" value="F:protein kinase binding"/>
    <property type="evidence" value="ECO:0007669"/>
    <property type="project" value="TreeGrafter"/>
</dbReference>
<evidence type="ECO:0000259" key="4">
    <source>
        <dbReference type="PROSITE" id="PS50197"/>
    </source>
</evidence>
<dbReference type="InterPro" id="IPR036372">
    <property type="entry name" value="BEACH_dom_sf"/>
</dbReference>
<dbReference type="PROSITE" id="PS50197">
    <property type="entry name" value="BEACH"/>
    <property type="match status" value="1"/>
</dbReference>
<evidence type="ECO:0000256" key="2">
    <source>
        <dbReference type="ARBA" id="ARBA00022737"/>
    </source>
</evidence>
<dbReference type="PANTHER" id="PTHR13743">
    <property type="entry name" value="BEIGE/BEACH-RELATED"/>
    <property type="match status" value="1"/>
</dbReference>
<dbReference type="Pfam" id="PF20426">
    <property type="entry name" value="NBCH_WD40"/>
    <property type="match status" value="1"/>
</dbReference>
<evidence type="ECO:0000313" key="6">
    <source>
        <dbReference type="EMBL" id="CAD7280673.1"/>
    </source>
</evidence>
<evidence type="ECO:0000256" key="3">
    <source>
        <dbReference type="SAM" id="MobiDB-lite"/>
    </source>
</evidence>
<feature type="domain" description="BEACH-type PH" evidence="5">
    <location>
        <begin position="1"/>
        <end position="60"/>
    </location>
</feature>
<dbReference type="Proteomes" id="UP000678499">
    <property type="component" value="Unassembled WGS sequence"/>
</dbReference>
<feature type="region of interest" description="Disordered" evidence="3">
    <location>
        <begin position="440"/>
        <end position="482"/>
    </location>
</feature>
<protein>
    <recommendedName>
        <fullName evidence="8">Neurobeachin</fullName>
    </recommendedName>
</protein>
<evidence type="ECO:0000256" key="1">
    <source>
        <dbReference type="ARBA" id="ARBA00022574"/>
    </source>
</evidence>
<dbReference type="SUPFAM" id="SSF81837">
    <property type="entry name" value="BEACH domain"/>
    <property type="match status" value="1"/>
</dbReference>
<dbReference type="InterPro" id="IPR046851">
    <property type="entry name" value="NBCH_WD40"/>
</dbReference>
<dbReference type="Gene3D" id="2.30.29.30">
    <property type="entry name" value="Pleckstrin-homology domain (PH domain)/Phosphotyrosine-binding domain (PTB)"/>
    <property type="match status" value="1"/>
</dbReference>
<reference evidence="6" key="1">
    <citation type="submission" date="2020-11" db="EMBL/GenBank/DDBJ databases">
        <authorList>
            <person name="Tran Van P."/>
        </authorList>
    </citation>
    <scope>NUCLEOTIDE SEQUENCE</scope>
</reference>
<dbReference type="SUPFAM" id="SSF50729">
    <property type="entry name" value="PH domain-like"/>
    <property type="match status" value="1"/>
</dbReference>
<feature type="non-terminal residue" evidence="6">
    <location>
        <position position="1"/>
    </location>
</feature>
<keyword evidence="7" id="KW-1185">Reference proteome</keyword>
<dbReference type="PROSITE" id="PS51783">
    <property type="entry name" value="PH_BEACH"/>
    <property type="match status" value="1"/>
</dbReference>
<dbReference type="PANTHER" id="PTHR13743:SF162">
    <property type="entry name" value="NEUROBEACHIN"/>
    <property type="match status" value="1"/>
</dbReference>
<dbReference type="Gene3D" id="1.10.1540.10">
    <property type="entry name" value="BEACH domain"/>
    <property type="match status" value="1"/>
</dbReference>
<dbReference type="Pfam" id="PF14844">
    <property type="entry name" value="PH_BEACH"/>
    <property type="match status" value="1"/>
</dbReference>
<dbReference type="AlphaFoldDB" id="A0A7R9BSD6"/>
<dbReference type="EMBL" id="CAJPEX010002317">
    <property type="protein sequence ID" value="CAG0920825.1"/>
    <property type="molecule type" value="Genomic_DNA"/>
</dbReference>
<dbReference type="GO" id="GO:0005829">
    <property type="term" value="C:cytosol"/>
    <property type="evidence" value="ECO:0007669"/>
    <property type="project" value="TreeGrafter"/>
</dbReference>
<evidence type="ECO:0000259" key="5">
    <source>
        <dbReference type="PROSITE" id="PS51783"/>
    </source>
</evidence>
<dbReference type="Pfam" id="PF02138">
    <property type="entry name" value="Beach"/>
    <property type="match status" value="1"/>
</dbReference>
<keyword evidence="1" id="KW-0853">WD repeat</keyword>
<dbReference type="InterPro" id="IPR000409">
    <property type="entry name" value="BEACH_dom"/>
</dbReference>
<dbReference type="FunFam" id="1.10.1540.10:FF:000001">
    <property type="entry name" value="neurobeachin isoform X1"/>
    <property type="match status" value="1"/>
</dbReference>
<dbReference type="InterPro" id="IPR050865">
    <property type="entry name" value="BEACH_Domain"/>
</dbReference>
<dbReference type="GO" id="GO:0008104">
    <property type="term" value="P:intracellular protein localization"/>
    <property type="evidence" value="ECO:0007669"/>
    <property type="project" value="TreeGrafter"/>
</dbReference>
<gene>
    <name evidence="6" type="ORF">NMOB1V02_LOCUS8331</name>
</gene>
<dbReference type="InterPro" id="IPR011993">
    <property type="entry name" value="PH-like_dom_sf"/>
</dbReference>
<evidence type="ECO:0000313" key="7">
    <source>
        <dbReference type="Proteomes" id="UP000678499"/>
    </source>
</evidence>
<name>A0A7R9BSD6_9CRUS</name>
<dbReference type="OrthoDB" id="26681at2759"/>
<dbReference type="GO" id="GO:0016020">
    <property type="term" value="C:membrane"/>
    <property type="evidence" value="ECO:0007669"/>
    <property type="project" value="TreeGrafter"/>
</dbReference>
<dbReference type="CDD" id="cd06071">
    <property type="entry name" value="Beach"/>
    <property type="match status" value="1"/>
</dbReference>
<feature type="compositionally biased region" description="Gly residues" evidence="3">
    <location>
        <begin position="463"/>
        <end position="474"/>
    </location>
</feature>
<dbReference type="InterPro" id="IPR015943">
    <property type="entry name" value="WD40/YVTN_repeat-like_dom_sf"/>
</dbReference>
<dbReference type="Pfam" id="PF00400">
    <property type="entry name" value="WD40"/>
    <property type="match status" value="1"/>
</dbReference>